<comment type="caution">
    <text evidence="1">The sequence shown here is derived from an EMBL/GenBank/DDBJ whole genome shotgun (WGS) entry which is preliminary data.</text>
</comment>
<accession>A0A8J8NGR5</accession>
<keyword evidence="2" id="KW-1185">Reference proteome</keyword>
<evidence type="ECO:0000313" key="2">
    <source>
        <dbReference type="Proteomes" id="UP000785679"/>
    </source>
</evidence>
<evidence type="ECO:0000313" key="1">
    <source>
        <dbReference type="EMBL" id="TNV74384.1"/>
    </source>
</evidence>
<sequence>MKQNFNMKDLILIGHYLSLGCEGEHSFWTYFEDSVITHSSQLTSQSLIVVLEALQRRVRRSVSVWTALESELEPMIPQLSPDELIRVIRIFNAFKKEHTLWPSFNDAICSYEQLSKEQVYDIMKLCHEDDRKRRVWVHFLEKFLIKKGYFLQYSYQELKLIESWIKASGKMNSETEATFGLLYKVKNPKIKD</sequence>
<dbReference type="AlphaFoldDB" id="A0A8J8NGR5"/>
<organism evidence="1 2">
    <name type="scientific">Halteria grandinella</name>
    <dbReference type="NCBI Taxonomy" id="5974"/>
    <lineage>
        <taxon>Eukaryota</taxon>
        <taxon>Sar</taxon>
        <taxon>Alveolata</taxon>
        <taxon>Ciliophora</taxon>
        <taxon>Intramacronucleata</taxon>
        <taxon>Spirotrichea</taxon>
        <taxon>Stichotrichia</taxon>
        <taxon>Sporadotrichida</taxon>
        <taxon>Halteriidae</taxon>
        <taxon>Halteria</taxon>
    </lineage>
</organism>
<dbReference type="PROSITE" id="PS51257">
    <property type="entry name" value="PROKAR_LIPOPROTEIN"/>
    <property type="match status" value="1"/>
</dbReference>
<gene>
    <name evidence="1" type="ORF">FGO68_gene3250</name>
</gene>
<protein>
    <submittedName>
        <fullName evidence="1">Uncharacterized protein</fullName>
    </submittedName>
</protein>
<reference evidence="1" key="1">
    <citation type="submission" date="2019-06" db="EMBL/GenBank/DDBJ databases">
        <authorList>
            <person name="Zheng W."/>
        </authorList>
    </citation>
    <scope>NUCLEOTIDE SEQUENCE</scope>
    <source>
        <strain evidence="1">QDHG01</strain>
    </source>
</reference>
<name>A0A8J8NGR5_HALGN</name>
<dbReference type="EMBL" id="RRYP01017060">
    <property type="protein sequence ID" value="TNV74384.1"/>
    <property type="molecule type" value="Genomic_DNA"/>
</dbReference>
<dbReference type="Proteomes" id="UP000785679">
    <property type="component" value="Unassembled WGS sequence"/>
</dbReference>
<proteinExistence type="predicted"/>